<dbReference type="Proteomes" id="UP000009183">
    <property type="component" value="Chromosome 17"/>
</dbReference>
<dbReference type="PANTHER" id="PTHR31903:SF4">
    <property type="entry name" value="OS11G0490300 PROTEIN"/>
    <property type="match status" value="1"/>
</dbReference>
<gene>
    <name evidence="2" type="ordered locus">VIT_17s0000g01120</name>
</gene>
<dbReference type="PANTHER" id="PTHR31903">
    <property type="entry name" value="F12F1.11-RELATED"/>
    <property type="match status" value="1"/>
</dbReference>
<proteinExistence type="predicted"/>
<dbReference type="AlphaFoldDB" id="F6GSW9"/>
<keyword evidence="3" id="KW-1185">Reference proteome</keyword>
<dbReference type="OrthoDB" id="1937859at2759"/>
<dbReference type="PaxDb" id="29760-VIT_17s0000g01120.t01"/>
<reference evidence="3" key="1">
    <citation type="journal article" date="2007" name="Nature">
        <title>The grapevine genome sequence suggests ancestral hexaploidization in major angiosperm phyla.</title>
        <authorList>
            <consortium name="The French-Italian Public Consortium for Grapevine Genome Characterization."/>
            <person name="Jaillon O."/>
            <person name="Aury J.-M."/>
            <person name="Noel B."/>
            <person name="Policriti A."/>
            <person name="Clepet C."/>
            <person name="Casagrande A."/>
            <person name="Choisne N."/>
            <person name="Aubourg S."/>
            <person name="Vitulo N."/>
            <person name="Jubin C."/>
            <person name="Vezzi A."/>
            <person name="Legeai F."/>
            <person name="Hugueney P."/>
            <person name="Dasilva C."/>
            <person name="Horner D."/>
            <person name="Mica E."/>
            <person name="Jublot D."/>
            <person name="Poulain J."/>
            <person name="Bruyere C."/>
            <person name="Billault A."/>
            <person name="Segurens B."/>
            <person name="Gouyvenoux M."/>
            <person name="Ugarte E."/>
            <person name="Cattonaro F."/>
            <person name="Anthouard V."/>
            <person name="Vico V."/>
            <person name="Del Fabbro C."/>
            <person name="Alaux M."/>
            <person name="Di Gaspero G."/>
            <person name="Dumas V."/>
            <person name="Felice N."/>
            <person name="Paillard S."/>
            <person name="Juman I."/>
            <person name="Moroldo M."/>
            <person name="Scalabrin S."/>
            <person name="Canaguier A."/>
            <person name="Le Clainche I."/>
            <person name="Malacrida G."/>
            <person name="Durand E."/>
            <person name="Pesole G."/>
            <person name="Laucou V."/>
            <person name="Chatelet P."/>
            <person name="Merdinoglu D."/>
            <person name="Delledonne M."/>
            <person name="Pezzotti M."/>
            <person name="Lecharny A."/>
            <person name="Scarpelli C."/>
            <person name="Artiguenave F."/>
            <person name="Pe M.E."/>
            <person name="Valle G."/>
            <person name="Morgante M."/>
            <person name="Caboche M."/>
            <person name="Adam-Blondon A.-F."/>
            <person name="Weissenbach J."/>
            <person name="Quetier F."/>
            <person name="Wincker P."/>
        </authorList>
    </citation>
    <scope>NUCLEOTIDE SEQUENCE [LARGE SCALE GENOMIC DNA]</scope>
    <source>
        <strain evidence="3">cv. Pinot noir / PN40024</strain>
    </source>
</reference>
<dbReference type="EMBL" id="FN594950">
    <property type="protein sequence ID" value="CCB43338.1"/>
    <property type="molecule type" value="Genomic_DNA"/>
</dbReference>
<dbReference type="eggNOG" id="ENOG502RYTJ">
    <property type="taxonomic scope" value="Eukaryota"/>
</dbReference>
<sequence>MKIKRKGKVYPSSSSSSSSYKDAISVFKLLPATILALASALSVDDREVLAYMITRSITTANPSSIIERHKKKCKTPHNVQKLPLFECGCFDCYISFWFRWDSSPDRELIHHAIEAFEDQLTTTEFFKKNGRGRKRDKLVGRRDAERSADLTEENRTEPNRLNDVVLEPDAEDPGENDLDCDGAELNGGLEMEVVSASAPASHHKGLARKVLPDVVGLLNSRLWSLWRHFLFSVFSIFFNIGQLPFALGQKQLRLVENGSKMWANDFSLWGALC</sequence>
<evidence type="ECO:0000313" key="3">
    <source>
        <dbReference type="Proteomes" id="UP000009183"/>
    </source>
</evidence>
<organism evidence="2 3">
    <name type="scientific">Vitis vinifera</name>
    <name type="common">Grape</name>
    <dbReference type="NCBI Taxonomy" id="29760"/>
    <lineage>
        <taxon>Eukaryota</taxon>
        <taxon>Viridiplantae</taxon>
        <taxon>Streptophyta</taxon>
        <taxon>Embryophyta</taxon>
        <taxon>Tracheophyta</taxon>
        <taxon>Spermatophyta</taxon>
        <taxon>Magnoliopsida</taxon>
        <taxon>eudicotyledons</taxon>
        <taxon>Gunneridae</taxon>
        <taxon>Pentapetalae</taxon>
        <taxon>rosids</taxon>
        <taxon>Vitales</taxon>
        <taxon>Vitaceae</taxon>
        <taxon>Viteae</taxon>
        <taxon>Vitis</taxon>
    </lineage>
</organism>
<feature type="region of interest" description="Disordered" evidence="1">
    <location>
        <begin position="137"/>
        <end position="156"/>
    </location>
</feature>
<protein>
    <submittedName>
        <fullName evidence="2">Uncharacterized protein</fullName>
    </submittedName>
</protein>
<dbReference type="FunCoup" id="F6GSW9">
    <property type="interactions" value="261"/>
</dbReference>
<evidence type="ECO:0000313" key="2">
    <source>
        <dbReference type="EMBL" id="CCB43338.1"/>
    </source>
</evidence>
<accession>F6GSW9</accession>
<evidence type="ECO:0000256" key="1">
    <source>
        <dbReference type="SAM" id="MobiDB-lite"/>
    </source>
</evidence>
<dbReference type="InParanoid" id="F6GSW9"/>
<dbReference type="STRING" id="29760.F6GSW9"/>
<dbReference type="HOGENOM" id="CLU_073196_2_0_1"/>
<dbReference type="ExpressionAtlas" id="F6GSW9">
    <property type="expression patterns" value="baseline and differential"/>
</dbReference>
<name>F6GSW9_VITVI</name>